<dbReference type="InParanoid" id="D8Q8F6"/>
<dbReference type="EMBL" id="GL377308">
    <property type="protein sequence ID" value="EFI95056.1"/>
    <property type="molecule type" value="Genomic_DNA"/>
</dbReference>
<evidence type="ECO:0000313" key="2">
    <source>
        <dbReference type="EMBL" id="EFI95056.1"/>
    </source>
</evidence>
<feature type="region of interest" description="Disordered" evidence="1">
    <location>
        <begin position="142"/>
        <end position="266"/>
    </location>
</feature>
<evidence type="ECO:0000256" key="1">
    <source>
        <dbReference type="SAM" id="MobiDB-lite"/>
    </source>
</evidence>
<dbReference type="KEGG" id="scm:SCHCO_02703345"/>
<dbReference type="VEuPathDB" id="FungiDB:SCHCODRAFT_02703345"/>
<organism evidence="3">
    <name type="scientific">Schizophyllum commune (strain H4-8 / FGSC 9210)</name>
    <name type="common">Split gill fungus</name>
    <dbReference type="NCBI Taxonomy" id="578458"/>
    <lineage>
        <taxon>Eukaryota</taxon>
        <taxon>Fungi</taxon>
        <taxon>Dikarya</taxon>
        <taxon>Basidiomycota</taxon>
        <taxon>Agaricomycotina</taxon>
        <taxon>Agaricomycetes</taxon>
        <taxon>Agaricomycetidae</taxon>
        <taxon>Agaricales</taxon>
        <taxon>Schizophyllaceae</taxon>
        <taxon>Schizophyllum</taxon>
    </lineage>
</organism>
<feature type="compositionally biased region" description="Low complexity" evidence="1">
    <location>
        <begin position="73"/>
        <end position="92"/>
    </location>
</feature>
<feature type="compositionally biased region" description="Basic residues" evidence="1">
    <location>
        <begin position="204"/>
        <end position="224"/>
    </location>
</feature>
<feature type="compositionally biased region" description="Pro residues" evidence="1">
    <location>
        <begin position="172"/>
        <end position="187"/>
    </location>
</feature>
<reference evidence="2 3" key="1">
    <citation type="journal article" date="2010" name="Nat. Biotechnol.">
        <title>Genome sequence of the model mushroom Schizophyllum commune.</title>
        <authorList>
            <person name="Ohm R.A."/>
            <person name="de Jong J.F."/>
            <person name="Lugones L.G."/>
            <person name="Aerts A."/>
            <person name="Kothe E."/>
            <person name="Stajich J.E."/>
            <person name="de Vries R.P."/>
            <person name="Record E."/>
            <person name="Levasseur A."/>
            <person name="Baker S.E."/>
            <person name="Bartholomew K.A."/>
            <person name="Coutinho P.M."/>
            <person name="Erdmann S."/>
            <person name="Fowler T.J."/>
            <person name="Gathman A.C."/>
            <person name="Lombard V."/>
            <person name="Henrissat B."/>
            <person name="Knabe N."/>
            <person name="Kuees U."/>
            <person name="Lilly W.W."/>
            <person name="Lindquist E."/>
            <person name="Lucas S."/>
            <person name="Magnuson J.K."/>
            <person name="Piumi F."/>
            <person name="Raudaskoski M."/>
            <person name="Salamov A."/>
            <person name="Schmutz J."/>
            <person name="Schwarze F.W.M.R."/>
            <person name="vanKuyk P.A."/>
            <person name="Horton J.S."/>
            <person name="Grigoriev I.V."/>
            <person name="Woesten H.A.B."/>
        </authorList>
    </citation>
    <scope>NUCLEOTIDE SEQUENCE [LARGE SCALE GENOMIC DNA]</scope>
    <source>
        <strain evidence="3">H4-8 / FGSC 9210</strain>
    </source>
</reference>
<evidence type="ECO:0000313" key="3">
    <source>
        <dbReference type="Proteomes" id="UP000007431"/>
    </source>
</evidence>
<dbReference type="HOGENOM" id="CLU_1046470_0_0_1"/>
<feature type="region of interest" description="Disordered" evidence="1">
    <location>
        <begin position="59"/>
        <end position="121"/>
    </location>
</feature>
<dbReference type="RefSeq" id="XP_003029959.1">
    <property type="nucleotide sequence ID" value="XM_003029913.1"/>
</dbReference>
<sequence length="266" mass="27795">MPWGLPPPPNPFAAQPPVAPPNWHAAFPQLFSLLQQAPWLFAPGWGAVVPTLQPQPIQLSATSTGPPGSELVSTATDPVATSTAATSPTLAPGGSSVDPPTAPRAMRSARPGTLSSRPLLHSRIAGAPPAHTLEDRLTDLTPSRAASLPPAKRPASSLLDRLASGTPKRARPSPPSPPHEPTSPTHPPTSAVDTPGDDNDAASRKRGRRGGGAGNRRRRRRKACRLTQQAQEGASTARKDNDDEDDYGDADSFVHRPDTPDSGAAM</sequence>
<proteinExistence type="predicted"/>
<dbReference type="Proteomes" id="UP000007431">
    <property type="component" value="Unassembled WGS sequence"/>
</dbReference>
<dbReference type="GeneID" id="9591380"/>
<protein>
    <submittedName>
        <fullName evidence="2">Uncharacterized protein</fullName>
    </submittedName>
</protein>
<keyword evidence="3" id="KW-1185">Reference proteome</keyword>
<name>D8Q8F6_SCHCM</name>
<dbReference type="AlphaFoldDB" id="D8Q8F6"/>
<gene>
    <name evidence="2" type="ORF">SCHCODRAFT_235744</name>
</gene>
<accession>D8Q8F6</accession>